<dbReference type="SMART" id="SM00248">
    <property type="entry name" value="ANK"/>
    <property type="match status" value="8"/>
</dbReference>
<dbReference type="Gene3D" id="1.25.40.20">
    <property type="entry name" value="Ankyrin repeat-containing domain"/>
    <property type="match status" value="1"/>
</dbReference>
<feature type="signal peptide" evidence="3">
    <location>
        <begin position="1"/>
        <end position="15"/>
    </location>
</feature>
<dbReference type="PANTHER" id="PTHR24133:SF40">
    <property type="entry name" value="ANKYRIN REPEAT DOMAIN 44"/>
    <property type="match status" value="1"/>
</dbReference>
<reference evidence="4 5" key="1">
    <citation type="journal article" date="2018" name="Nat. Ecol. Evol.">
        <title>Pezizomycetes genomes reveal the molecular basis of ectomycorrhizal truffle lifestyle.</title>
        <authorList>
            <person name="Murat C."/>
            <person name="Payen T."/>
            <person name="Noel B."/>
            <person name="Kuo A."/>
            <person name="Morin E."/>
            <person name="Chen J."/>
            <person name="Kohler A."/>
            <person name="Krizsan K."/>
            <person name="Balestrini R."/>
            <person name="Da Silva C."/>
            <person name="Montanini B."/>
            <person name="Hainaut M."/>
            <person name="Levati E."/>
            <person name="Barry K.W."/>
            <person name="Belfiori B."/>
            <person name="Cichocki N."/>
            <person name="Clum A."/>
            <person name="Dockter R.B."/>
            <person name="Fauchery L."/>
            <person name="Guy J."/>
            <person name="Iotti M."/>
            <person name="Le Tacon F."/>
            <person name="Lindquist E.A."/>
            <person name="Lipzen A."/>
            <person name="Malagnac F."/>
            <person name="Mello A."/>
            <person name="Molinier V."/>
            <person name="Miyauchi S."/>
            <person name="Poulain J."/>
            <person name="Riccioni C."/>
            <person name="Rubini A."/>
            <person name="Sitrit Y."/>
            <person name="Splivallo R."/>
            <person name="Traeger S."/>
            <person name="Wang M."/>
            <person name="Zifcakova L."/>
            <person name="Wipf D."/>
            <person name="Zambonelli A."/>
            <person name="Paolocci F."/>
            <person name="Nowrousian M."/>
            <person name="Ottonello S."/>
            <person name="Baldrian P."/>
            <person name="Spatafora J.W."/>
            <person name="Henrissat B."/>
            <person name="Nagy L.G."/>
            <person name="Aury J.M."/>
            <person name="Wincker P."/>
            <person name="Grigoriev I.V."/>
            <person name="Bonfante P."/>
            <person name="Martin F.M."/>
        </authorList>
    </citation>
    <scope>NUCLEOTIDE SEQUENCE [LARGE SCALE GENOMIC DNA]</scope>
    <source>
        <strain evidence="4 5">120613-1</strain>
    </source>
</reference>
<evidence type="ECO:0000256" key="2">
    <source>
        <dbReference type="SAM" id="MobiDB-lite"/>
    </source>
</evidence>
<dbReference type="AlphaFoldDB" id="A0A3N4JD25"/>
<evidence type="ECO:0000256" key="3">
    <source>
        <dbReference type="SAM" id="SignalP"/>
    </source>
</evidence>
<dbReference type="InterPro" id="IPR036770">
    <property type="entry name" value="Ankyrin_rpt-contain_sf"/>
</dbReference>
<evidence type="ECO:0000256" key="1">
    <source>
        <dbReference type="PROSITE-ProRule" id="PRU00023"/>
    </source>
</evidence>
<dbReference type="InterPro" id="IPR002110">
    <property type="entry name" value="Ankyrin_rpt"/>
</dbReference>
<evidence type="ECO:0000313" key="5">
    <source>
        <dbReference type="Proteomes" id="UP000276215"/>
    </source>
</evidence>
<dbReference type="PANTHER" id="PTHR24133">
    <property type="entry name" value="ANKYRIN DOMAIN-CONTAINING"/>
    <property type="match status" value="1"/>
</dbReference>
<dbReference type="InterPro" id="IPR052391">
    <property type="entry name" value="E3_Ligase-Neurotoxin"/>
</dbReference>
<feature type="repeat" description="ANK" evidence="1">
    <location>
        <begin position="86"/>
        <end position="123"/>
    </location>
</feature>
<feature type="region of interest" description="Disordered" evidence="2">
    <location>
        <begin position="371"/>
        <end position="398"/>
    </location>
</feature>
<feature type="repeat" description="ANK" evidence="1">
    <location>
        <begin position="160"/>
        <end position="188"/>
    </location>
</feature>
<keyword evidence="5" id="KW-1185">Reference proteome</keyword>
<dbReference type="EMBL" id="ML120432">
    <property type="protein sequence ID" value="RPA94888.1"/>
    <property type="molecule type" value="Genomic_DNA"/>
</dbReference>
<feature type="repeat" description="ANK" evidence="1">
    <location>
        <begin position="125"/>
        <end position="158"/>
    </location>
</feature>
<dbReference type="PROSITE" id="PS50297">
    <property type="entry name" value="ANK_REP_REGION"/>
    <property type="match status" value="3"/>
</dbReference>
<evidence type="ECO:0000313" key="4">
    <source>
        <dbReference type="EMBL" id="RPA94888.1"/>
    </source>
</evidence>
<proteinExistence type="predicted"/>
<gene>
    <name evidence="4" type="ORF">L873DRAFT_1792651</name>
</gene>
<feature type="chain" id="PRO_5018090109" evidence="3">
    <location>
        <begin position="16"/>
        <end position="398"/>
    </location>
</feature>
<dbReference type="Proteomes" id="UP000276215">
    <property type="component" value="Unassembled WGS sequence"/>
</dbReference>
<dbReference type="STRING" id="1336337.A0A3N4JD25"/>
<keyword evidence="1" id="KW-0040">ANK repeat</keyword>
<name>A0A3N4JD25_9PEZI</name>
<protein>
    <submittedName>
        <fullName evidence="4">Ankyrin</fullName>
    </submittedName>
</protein>
<accession>A0A3N4JD25</accession>
<feature type="repeat" description="ANK" evidence="1">
    <location>
        <begin position="265"/>
        <end position="297"/>
    </location>
</feature>
<dbReference type="SUPFAM" id="SSF48403">
    <property type="entry name" value="Ankyrin repeat"/>
    <property type="match status" value="2"/>
</dbReference>
<dbReference type="OrthoDB" id="341259at2759"/>
<dbReference type="PROSITE" id="PS50088">
    <property type="entry name" value="ANK_REPEAT"/>
    <property type="match status" value="4"/>
</dbReference>
<keyword evidence="3" id="KW-0732">Signal</keyword>
<sequence>MALLTLPNELLLLIAETLPEVQDVNSLLKTNTRLFSLLTPHLHALAQQPHKCPVLPLCWAAWKDHPPLVNLLLSSGLQPETPDPENGDTALHYALSQRLHNNPTSSILQTLLSKTKDVNVPSAADGSTLLHRAAAAGAMEELRMLLATPGVDVDARVAHTGETPLTRAVVMGRVDAVRLLLEAGASASQPPLPTSGQTLLSLAASLSFSSGLGITELLLRFGADASVLLPTDGQTVLHRAVEAPGVDLLNVYFANGVSPDLRNWLGRTALDAAVLLGCERAAEVLLRAGADVDDRGVAPGEEGQGGEGAEKTHLFRALMYSPKRVASVKLLLRFGADYKTRGPRGGKSVVELARERELGWALQIFEEWEGKGKGKVEEEKEKEEEEVEVLGKGGKAKL</sequence>
<dbReference type="Pfam" id="PF12796">
    <property type="entry name" value="Ank_2"/>
    <property type="match status" value="2"/>
</dbReference>
<organism evidence="4 5">
    <name type="scientific">Choiromyces venosus 120613-1</name>
    <dbReference type="NCBI Taxonomy" id="1336337"/>
    <lineage>
        <taxon>Eukaryota</taxon>
        <taxon>Fungi</taxon>
        <taxon>Dikarya</taxon>
        <taxon>Ascomycota</taxon>
        <taxon>Pezizomycotina</taxon>
        <taxon>Pezizomycetes</taxon>
        <taxon>Pezizales</taxon>
        <taxon>Tuberaceae</taxon>
        <taxon>Choiromyces</taxon>
    </lineage>
</organism>